<gene>
    <name evidence="2" type="ORF">FOMPIDRAFT_90585</name>
</gene>
<dbReference type="EMBL" id="KE504199">
    <property type="protein sequence ID" value="EPS95825.1"/>
    <property type="molecule type" value="Genomic_DNA"/>
</dbReference>
<name>S8F235_FOMSC</name>
<dbReference type="STRING" id="743788.S8F235"/>
<dbReference type="Proteomes" id="UP000015241">
    <property type="component" value="Unassembled WGS sequence"/>
</dbReference>
<proteinExistence type="predicted"/>
<dbReference type="AlphaFoldDB" id="S8F235"/>
<organism evidence="2 3">
    <name type="scientific">Fomitopsis schrenkii</name>
    <name type="common">Brown rot fungus</name>
    <dbReference type="NCBI Taxonomy" id="2126942"/>
    <lineage>
        <taxon>Eukaryota</taxon>
        <taxon>Fungi</taxon>
        <taxon>Dikarya</taxon>
        <taxon>Basidiomycota</taxon>
        <taxon>Agaricomycotina</taxon>
        <taxon>Agaricomycetes</taxon>
        <taxon>Polyporales</taxon>
        <taxon>Fomitopsis</taxon>
    </lineage>
</organism>
<keyword evidence="1" id="KW-0472">Membrane</keyword>
<keyword evidence="1" id="KW-1133">Transmembrane helix</keyword>
<dbReference type="InParanoid" id="S8F235"/>
<accession>S8F235</accession>
<dbReference type="InterPro" id="IPR027948">
    <property type="entry name" value="DUF4436"/>
</dbReference>
<evidence type="ECO:0000256" key="1">
    <source>
        <dbReference type="SAM" id="Phobius"/>
    </source>
</evidence>
<dbReference type="eggNOG" id="ENOG502SPP2">
    <property type="taxonomic scope" value="Eukaryota"/>
</dbReference>
<feature type="transmembrane region" description="Helical" evidence="1">
    <location>
        <begin position="108"/>
        <end position="131"/>
    </location>
</feature>
<reference evidence="2 3" key="1">
    <citation type="journal article" date="2012" name="Science">
        <title>The Paleozoic origin of enzymatic lignin decomposition reconstructed from 31 fungal genomes.</title>
        <authorList>
            <person name="Floudas D."/>
            <person name="Binder M."/>
            <person name="Riley R."/>
            <person name="Barry K."/>
            <person name="Blanchette R.A."/>
            <person name="Henrissat B."/>
            <person name="Martinez A.T."/>
            <person name="Otillar R."/>
            <person name="Spatafora J.W."/>
            <person name="Yadav J.S."/>
            <person name="Aerts A."/>
            <person name="Benoit I."/>
            <person name="Boyd A."/>
            <person name="Carlson A."/>
            <person name="Copeland A."/>
            <person name="Coutinho P.M."/>
            <person name="de Vries R.P."/>
            <person name="Ferreira P."/>
            <person name="Findley K."/>
            <person name="Foster B."/>
            <person name="Gaskell J."/>
            <person name="Glotzer D."/>
            <person name="Gorecki P."/>
            <person name="Heitman J."/>
            <person name="Hesse C."/>
            <person name="Hori C."/>
            <person name="Igarashi K."/>
            <person name="Jurgens J.A."/>
            <person name="Kallen N."/>
            <person name="Kersten P."/>
            <person name="Kohler A."/>
            <person name="Kuees U."/>
            <person name="Kumar T.K.A."/>
            <person name="Kuo A."/>
            <person name="LaButti K."/>
            <person name="Larrondo L.F."/>
            <person name="Lindquist E."/>
            <person name="Ling A."/>
            <person name="Lombard V."/>
            <person name="Lucas S."/>
            <person name="Lundell T."/>
            <person name="Martin R."/>
            <person name="McLaughlin D.J."/>
            <person name="Morgenstern I."/>
            <person name="Morin E."/>
            <person name="Murat C."/>
            <person name="Nagy L.G."/>
            <person name="Nolan M."/>
            <person name="Ohm R.A."/>
            <person name="Patyshakuliyeva A."/>
            <person name="Rokas A."/>
            <person name="Ruiz-Duenas F.J."/>
            <person name="Sabat G."/>
            <person name="Salamov A."/>
            <person name="Samejima M."/>
            <person name="Schmutz J."/>
            <person name="Slot J.C."/>
            <person name="St John F."/>
            <person name="Stenlid J."/>
            <person name="Sun H."/>
            <person name="Sun S."/>
            <person name="Syed K."/>
            <person name="Tsang A."/>
            <person name="Wiebenga A."/>
            <person name="Young D."/>
            <person name="Pisabarro A."/>
            <person name="Eastwood D.C."/>
            <person name="Martin F."/>
            <person name="Cullen D."/>
            <person name="Grigoriev I.V."/>
            <person name="Hibbett D.S."/>
        </authorList>
    </citation>
    <scope>NUCLEOTIDE SEQUENCE</scope>
    <source>
        <strain evidence="3">FP-58527</strain>
    </source>
</reference>
<dbReference type="Pfam" id="PF14494">
    <property type="entry name" value="DUF4436"/>
    <property type="match status" value="1"/>
</dbReference>
<keyword evidence="1" id="KW-0812">Transmembrane</keyword>
<protein>
    <submittedName>
        <fullName evidence="2">Uncharacterized protein</fullName>
    </submittedName>
</protein>
<evidence type="ECO:0000313" key="2">
    <source>
        <dbReference type="EMBL" id="EPS95825.1"/>
    </source>
</evidence>
<feature type="transmembrane region" description="Helical" evidence="1">
    <location>
        <begin position="376"/>
        <end position="399"/>
    </location>
</feature>
<evidence type="ECO:0000313" key="3">
    <source>
        <dbReference type="Proteomes" id="UP000015241"/>
    </source>
</evidence>
<keyword evidence="3" id="KW-1185">Reference proteome</keyword>
<sequence>MQSAPLEPEPDSPQVVLDPTPDVFSVLSPSSSGLEYVPDRPRMLCECASSANVVSPQPGSRFTTLSSLEKFGTVPPEQASCSRRAARLMQKANERVGKPSLRFAERHWVLAPLLFVVATIGVGFAVGWIFPVRSFQGVINLAEVQLFAHIVMLVWYNCPEDAMRRSEECPDVNVYFDMNLLRASGQSSRAANNDGHTPIFTVNATTYKLYDAGSDNRYNSPQFRTYISMTTIFDGSDGRSIQAYPFNKYLAELAFWAESSYDNQSIAIGLIGSSGVVPGFDVVPNIDFSDDLAHNVTTKTFTVTRSQGVRIYAILIVIAVWMITITLLLICIISVVLGKGIEREVLVLPVTNLFVFTQLRSTLPGAPSGFGADIDYVGVLPCLVLLTFSSVLMCAVFLFRDREKHAPRWIRRHPETVETVTA</sequence>
<dbReference type="OrthoDB" id="2923771at2759"/>
<feature type="transmembrane region" description="Helical" evidence="1">
    <location>
        <begin position="311"/>
        <end position="337"/>
    </location>
</feature>
<dbReference type="HOGENOM" id="CLU_045562_0_0_1"/>